<evidence type="ECO:0000313" key="4">
    <source>
        <dbReference type="Proteomes" id="UP000239462"/>
    </source>
</evidence>
<reference evidence="4" key="1">
    <citation type="journal article" date="2018" name="Genome Announc.">
        <title>Complete Genome Sequence of the Methanococcus maripaludis Type Strain JJ (DSM 2067), a Model for Selenoprotein Synthesis in Archaea.</title>
        <authorList>
            <person name="Poehlein A."/>
            <person name="Heym D."/>
            <person name="Quitzke V."/>
            <person name="Fersch J."/>
            <person name="Daniel R."/>
            <person name="Rother M."/>
        </authorList>
    </citation>
    <scope>NUCLEOTIDE SEQUENCE [LARGE SCALE GENOMIC DNA]</scope>
    <source>
        <strain evidence="4">DSM 2067</strain>
    </source>
</reference>
<dbReference type="Proteomes" id="UP000567099">
    <property type="component" value="Unassembled WGS sequence"/>
</dbReference>
<protein>
    <submittedName>
        <fullName evidence="1">Uncharacterized protein</fullName>
    </submittedName>
</protein>
<evidence type="ECO:0000313" key="2">
    <source>
        <dbReference type="EMBL" id="MBA2863912.1"/>
    </source>
</evidence>
<dbReference type="KEGG" id="mmad:MMJJ_01680"/>
<dbReference type="GeneID" id="36101262"/>
<evidence type="ECO:0000313" key="5">
    <source>
        <dbReference type="Proteomes" id="UP000567099"/>
    </source>
</evidence>
<sequence length="114" mass="13420">MSSKFEELFKKFEKPGYMDFEKTVVELSCENFCEGNKSKSSKYFIIDKYSGEKYPLKCFWIVAFGIANQLDFEEIYKTIGKSISGPILINEFEFFGIMLEKSKKEDIRFKIIIE</sequence>
<evidence type="ECO:0000313" key="6">
    <source>
        <dbReference type="Proteomes" id="UP000590564"/>
    </source>
</evidence>
<reference evidence="3 6" key="3">
    <citation type="submission" date="2020-08" db="EMBL/GenBank/DDBJ databases">
        <title>Genomic Encyclopedia of Type Strains, Phase IV (KMG-V): Genome sequencing to study the core and pangenomes of soil and plant-associated prokaryotes.</title>
        <authorList>
            <person name="Whitman W."/>
        </authorList>
    </citation>
    <scope>NUCLEOTIDE SEQUENCE [LARGE SCALE GENOMIC DNA]</scope>
    <source>
        <strain evidence="2 5">C13</strain>
        <strain evidence="3 6">D1</strain>
    </source>
</reference>
<dbReference type="AlphaFoldDB" id="A0A2L1C8C3"/>
<proteinExistence type="predicted"/>
<evidence type="ECO:0000313" key="1">
    <source>
        <dbReference type="EMBL" id="AVB75587.1"/>
    </source>
</evidence>
<dbReference type="RefSeq" id="WP_104837259.1">
    <property type="nucleotide sequence ID" value="NZ_CP026606.1"/>
</dbReference>
<dbReference type="Proteomes" id="UP000590564">
    <property type="component" value="Unassembled WGS sequence"/>
</dbReference>
<gene>
    <name evidence="2" type="ORF">HNP94_000912</name>
    <name evidence="3" type="ORF">HNP96_000103</name>
    <name evidence="1" type="ORF">MMJJ_01680</name>
</gene>
<dbReference type="EMBL" id="JACHED010000001">
    <property type="protein sequence ID" value="MBB6496082.1"/>
    <property type="molecule type" value="Genomic_DNA"/>
</dbReference>
<reference evidence="1" key="2">
    <citation type="submission" date="2018-02" db="EMBL/GenBank/DDBJ databases">
        <title>Complete genome sequence of the Methanococcus maripaludis type strain JJ (DSM 2067), a model for selenoprotein synthesis in Archaea.</title>
        <authorList>
            <person name="Poehlein A."/>
            <person name="Heym D."/>
            <person name="Quitzke V."/>
            <person name="Fersch J."/>
            <person name="Daniel R."/>
            <person name="Rother M."/>
        </authorList>
    </citation>
    <scope>NUCLEOTIDE SEQUENCE [LARGE SCALE GENOMIC DNA]</scope>
    <source>
        <strain evidence="1">DSM 2067</strain>
    </source>
</reference>
<name>A0A2L1C8C3_METMI</name>
<evidence type="ECO:0000313" key="3">
    <source>
        <dbReference type="EMBL" id="MBB6496082.1"/>
    </source>
</evidence>
<dbReference type="EMBL" id="CP026606">
    <property type="protein sequence ID" value="AVB75587.1"/>
    <property type="molecule type" value="Genomic_DNA"/>
</dbReference>
<accession>A0A2L1C8C3</accession>
<dbReference type="EMBL" id="JACDUO010000001">
    <property type="protein sequence ID" value="MBA2863912.1"/>
    <property type="molecule type" value="Genomic_DNA"/>
</dbReference>
<dbReference type="Proteomes" id="UP000239462">
    <property type="component" value="Chromosome"/>
</dbReference>
<organism evidence="1 4">
    <name type="scientific">Methanococcus maripaludis</name>
    <name type="common">Methanococcus deltae</name>
    <dbReference type="NCBI Taxonomy" id="39152"/>
    <lineage>
        <taxon>Archaea</taxon>
        <taxon>Methanobacteriati</taxon>
        <taxon>Methanobacteriota</taxon>
        <taxon>Methanomada group</taxon>
        <taxon>Methanococci</taxon>
        <taxon>Methanococcales</taxon>
        <taxon>Methanococcaceae</taxon>
        <taxon>Methanococcus</taxon>
    </lineage>
</organism>